<dbReference type="RefSeq" id="WP_213215597.1">
    <property type="nucleotide sequence ID" value="NZ_QTKU01000001.1"/>
</dbReference>
<sequence length="170" mass="18649">MSADLFEGEEYELVTPPSDLRKKVRIMNKREAAKFDPVKAAEIALERLSQNFGGWMFNEAADLMAAWDVVQSEGLTAENLDTLYQSAHNIKGQALTLGYPLVGSVAASFCRLIETVPSPSALPLPLVEQYVVAIRAMVAEGAKDDQNETGSALLDRLTEVTEDYLAQLEK</sequence>
<evidence type="ECO:0000313" key="2">
    <source>
        <dbReference type="Proteomes" id="UP000705379"/>
    </source>
</evidence>
<evidence type="ECO:0000313" key="1">
    <source>
        <dbReference type="EMBL" id="MBS8260098.1"/>
    </source>
</evidence>
<comment type="caution">
    <text evidence="1">The sequence shown here is derived from an EMBL/GenBank/DDBJ whole genome shotgun (WGS) entry which is preliminary data.</text>
</comment>
<proteinExistence type="predicted"/>
<protein>
    <submittedName>
        <fullName evidence="1">Hpt domain-containing protein</fullName>
    </submittedName>
</protein>
<dbReference type="GO" id="GO:0000160">
    <property type="term" value="P:phosphorelay signal transduction system"/>
    <property type="evidence" value="ECO:0007669"/>
    <property type="project" value="InterPro"/>
</dbReference>
<dbReference type="AlphaFoldDB" id="A0A944CBQ6"/>
<reference evidence="1" key="2">
    <citation type="journal article" date="2021" name="Microorganisms">
        <title>Bacterial Dimethylsulfoniopropionate Biosynthesis in the East China Sea.</title>
        <authorList>
            <person name="Liu J."/>
            <person name="Zhang Y."/>
            <person name="Liu J."/>
            <person name="Zhong H."/>
            <person name="Williams B.T."/>
            <person name="Zheng Y."/>
            <person name="Curson A.R.J."/>
            <person name="Sun C."/>
            <person name="Sun H."/>
            <person name="Song D."/>
            <person name="Wagner Mackenzie B."/>
            <person name="Bermejo Martinez A."/>
            <person name="Todd J.D."/>
            <person name="Zhang X.H."/>
        </authorList>
    </citation>
    <scope>NUCLEOTIDE SEQUENCE</scope>
    <source>
        <strain evidence="1">AESS21</strain>
    </source>
</reference>
<dbReference type="EMBL" id="QTKU01000001">
    <property type="protein sequence ID" value="MBS8260098.1"/>
    <property type="molecule type" value="Genomic_DNA"/>
</dbReference>
<dbReference type="InterPro" id="IPR036641">
    <property type="entry name" value="HPT_dom_sf"/>
</dbReference>
<dbReference type="Gene3D" id="1.20.120.160">
    <property type="entry name" value="HPT domain"/>
    <property type="match status" value="1"/>
</dbReference>
<name>A0A944CBQ6_9HYPH</name>
<organism evidence="1 2">
    <name type="scientific">Roseibium polysiphoniae</name>
    <dbReference type="NCBI Taxonomy" id="2571221"/>
    <lineage>
        <taxon>Bacteria</taxon>
        <taxon>Pseudomonadati</taxon>
        <taxon>Pseudomonadota</taxon>
        <taxon>Alphaproteobacteria</taxon>
        <taxon>Hyphomicrobiales</taxon>
        <taxon>Stappiaceae</taxon>
        <taxon>Roseibium</taxon>
    </lineage>
</organism>
<reference evidence="1" key="1">
    <citation type="submission" date="2018-08" db="EMBL/GenBank/DDBJ databases">
        <authorList>
            <person name="Jin W."/>
            <person name="Wang H."/>
            <person name="Yang Y."/>
            <person name="Li M."/>
            <person name="Liu J."/>
        </authorList>
    </citation>
    <scope>NUCLEOTIDE SEQUENCE</scope>
    <source>
        <strain evidence="1">AESS21</strain>
    </source>
</reference>
<dbReference type="Proteomes" id="UP000705379">
    <property type="component" value="Unassembled WGS sequence"/>
</dbReference>
<gene>
    <name evidence="1" type="ORF">DYI23_07705</name>
</gene>
<dbReference type="SUPFAM" id="SSF47226">
    <property type="entry name" value="Histidine-containing phosphotransfer domain, HPT domain"/>
    <property type="match status" value="1"/>
</dbReference>
<accession>A0A944CBQ6</accession>